<dbReference type="InterPro" id="IPR017972">
    <property type="entry name" value="Cyt_P450_CS"/>
</dbReference>
<dbReference type="OrthoDB" id="1470350at2759"/>
<dbReference type="RefSeq" id="XP_013913998.1">
    <property type="nucleotide sequence ID" value="XM_014058523.1"/>
</dbReference>
<keyword evidence="3" id="KW-0479">Metal-binding</keyword>
<dbReference type="KEGG" id="tsr:106542712"/>
<dbReference type="SUPFAM" id="SSF48264">
    <property type="entry name" value="Cytochrome P450"/>
    <property type="match status" value="1"/>
</dbReference>
<feature type="non-terminal residue" evidence="5">
    <location>
        <position position="1"/>
    </location>
</feature>
<dbReference type="InterPro" id="IPR001128">
    <property type="entry name" value="Cyt_P450"/>
</dbReference>
<dbReference type="GO" id="GO:0020037">
    <property type="term" value="F:heme binding"/>
    <property type="evidence" value="ECO:0007669"/>
    <property type="project" value="InterPro"/>
</dbReference>
<keyword evidence="3" id="KW-0503">Monooxygenase</keyword>
<dbReference type="PROSITE" id="PS00086">
    <property type="entry name" value="CYTOCHROME_P450"/>
    <property type="match status" value="1"/>
</dbReference>
<dbReference type="AlphaFoldDB" id="A0A6I9XTH4"/>
<evidence type="ECO:0000256" key="1">
    <source>
        <dbReference type="ARBA" id="ARBA00010617"/>
    </source>
</evidence>
<keyword evidence="2 3" id="KW-0349">Heme</keyword>
<keyword evidence="3" id="KW-0560">Oxidoreductase</keyword>
<name>A0A6I9XTH4_9SAUR</name>
<evidence type="ECO:0000256" key="3">
    <source>
        <dbReference type="RuleBase" id="RU000461"/>
    </source>
</evidence>
<evidence type="ECO:0000256" key="2">
    <source>
        <dbReference type="ARBA" id="ARBA00022617"/>
    </source>
</evidence>
<accession>A0A6I9XTH4</accession>
<dbReference type="Pfam" id="PF00067">
    <property type="entry name" value="p450"/>
    <property type="match status" value="1"/>
</dbReference>
<reference evidence="5" key="1">
    <citation type="submission" date="2025-08" db="UniProtKB">
        <authorList>
            <consortium name="RefSeq"/>
        </authorList>
    </citation>
    <scope>IDENTIFICATION</scope>
    <source>
        <tissue evidence="5">Skeletal muscle</tissue>
    </source>
</reference>
<dbReference type="GO" id="GO:0016705">
    <property type="term" value="F:oxidoreductase activity, acting on paired donors, with incorporation or reduction of molecular oxygen"/>
    <property type="evidence" value="ECO:0007669"/>
    <property type="project" value="InterPro"/>
</dbReference>
<dbReference type="Gene3D" id="1.10.630.10">
    <property type="entry name" value="Cytochrome P450"/>
    <property type="match status" value="2"/>
</dbReference>
<comment type="similarity">
    <text evidence="1 3">Belongs to the cytochrome P450 family.</text>
</comment>
<dbReference type="GO" id="GO:0004497">
    <property type="term" value="F:monooxygenase activity"/>
    <property type="evidence" value="ECO:0007669"/>
    <property type="project" value="UniProtKB-KW"/>
</dbReference>
<organism evidence="4 5">
    <name type="scientific">Thamnophis sirtalis</name>
    <dbReference type="NCBI Taxonomy" id="35019"/>
    <lineage>
        <taxon>Eukaryota</taxon>
        <taxon>Metazoa</taxon>
        <taxon>Chordata</taxon>
        <taxon>Craniata</taxon>
        <taxon>Vertebrata</taxon>
        <taxon>Euteleostomi</taxon>
        <taxon>Lepidosauria</taxon>
        <taxon>Squamata</taxon>
        <taxon>Bifurcata</taxon>
        <taxon>Unidentata</taxon>
        <taxon>Episquamata</taxon>
        <taxon>Toxicofera</taxon>
        <taxon>Serpentes</taxon>
        <taxon>Colubroidea</taxon>
        <taxon>Colubridae</taxon>
        <taxon>Natricinae</taxon>
        <taxon>Thamnophis</taxon>
    </lineage>
</organism>
<dbReference type="GeneID" id="106542712"/>
<sequence length="227" mass="26169">KDLKESIETLIEQKRQKLFAADNLEEHMDFASELIFAQNYLVLVLSEHAIVLKIQNYFDAWQALLLKPNIFFKFSWFYKKYETSAMIAICVKSTIAHLDLLNEETTELEHVNALNLMRRIMLDTSNKLFLGIPLDVTLTSTLLVPHRYFQPFGFGPRGCVGKFIAMVMMKAILVTLLRRCSIRTLKGQGLNHIPKNNDLSLHPNESQPLLEMIFTPRKSLGKNDQDK</sequence>
<protein>
    <submittedName>
        <fullName evidence="5">Aromatase</fullName>
    </submittedName>
</protein>
<keyword evidence="4" id="KW-1185">Reference proteome</keyword>
<gene>
    <name evidence="5" type="primary">LOC106542712</name>
</gene>
<dbReference type="Proteomes" id="UP000504617">
    <property type="component" value="Unplaced"/>
</dbReference>
<dbReference type="InterPro" id="IPR036396">
    <property type="entry name" value="Cyt_P450_sf"/>
</dbReference>
<evidence type="ECO:0000313" key="4">
    <source>
        <dbReference type="Proteomes" id="UP000504617"/>
    </source>
</evidence>
<evidence type="ECO:0000313" key="5">
    <source>
        <dbReference type="RefSeq" id="XP_013913998.1"/>
    </source>
</evidence>
<proteinExistence type="inferred from homology"/>
<keyword evidence="3" id="KW-0408">Iron</keyword>
<dbReference type="GO" id="GO:0005506">
    <property type="term" value="F:iron ion binding"/>
    <property type="evidence" value="ECO:0007669"/>
    <property type="project" value="InterPro"/>
</dbReference>